<accession>A0A1V2EVC4</accession>
<dbReference type="RefSeq" id="WP_076744498.1">
    <property type="nucleotide sequence ID" value="NZ_MPSB01000006.1"/>
</dbReference>
<sequence>MDLSFALFDRRTPVVELPSDLAVLLVEMTARQAASPTATIYARSARVRLDSPLFAPVDGAFNGPVAQAMMQWKDD</sequence>
<evidence type="ECO:0000313" key="2">
    <source>
        <dbReference type="Proteomes" id="UP000188729"/>
    </source>
</evidence>
<comment type="caution">
    <text evidence="1">The sequence shown here is derived from an EMBL/GenBank/DDBJ whole genome shotgun (WGS) entry which is preliminary data.</text>
</comment>
<dbReference type="AlphaFoldDB" id="A0A1V2EVC4"/>
<name>A0A1V2EVC4_9SPHN</name>
<dbReference type="STRING" id="1915074.SPHI_17290"/>
<dbReference type="Proteomes" id="UP000188729">
    <property type="component" value="Unassembled WGS sequence"/>
</dbReference>
<evidence type="ECO:0000313" key="1">
    <source>
        <dbReference type="EMBL" id="ONF96114.1"/>
    </source>
</evidence>
<organism evidence="1 2">
    <name type="scientific">Sphingomonas jeddahensis</name>
    <dbReference type="NCBI Taxonomy" id="1915074"/>
    <lineage>
        <taxon>Bacteria</taxon>
        <taxon>Pseudomonadati</taxon>
        <taxon>Pseudomonadota</taxon>
        <taxon>Alphaproteobacteria</taxon>
        <taxon>Sphingomonadales</taxon>
        <taxon>Sphingomonadaceae</taxon>
        <taxon>Sphingomonas</taxon>
    </lineage>
</organism>
<dbReference type="EMBL" id="MPSB01000006">
    <property type="protein sequence ID" value="ONF96114.1"/>
    <property type="molecule type" value="Genomic_DNA"/>
</dbReference>
<keyword evidence="2" id="KW-1185">Reference proteome</keyword>
<gene>
    <name evidence="1" type="ORF">SPHI_17290</name>
</gene>
<dbReference type="OrthoDB" id="7581072at2"/>
<reference evidence="1 2" key="1">
    <citation type="submission" date="2016-11" db="EMBL/GenBank/DDBJ databases">
        <title>Genome sequence of Sphingomonas jeddahensis G39.</title>
        <authorList>
            <person name="Poehlein A."/>
            <person name="Wuebbeler J.H."/>
            <person name="Steinbuechel A."/>
            <person name="Daniel R."/>
        </authorList>
    </citation>
    <scope>NUCLEOTIDE SEQUENCE [LARGE SCALE GENOMIC DNA]</scope>
    <source>
        <strain evidence="1 2">G39</strain>
    </source>
</reference>
<protein>
    <submittedName>
        <fullName evidence="1">Uncharacterized protein</fullName>
    </submittedName>
</protein>
<proteinExistence type="predicted"/>